<dbReference type="InterPro" id="IPR001214">
    <property type="entry name" value="SET_dom"/>
</dbReference>
<evidence type="ECO:0000259" key="9">
    <source>
        <dbReference type="PROSITE" id="PS50280"/>
    </source>
</evidence>
<dbReference type="SMART" id="SM00317">
    <property type="entry name" value="SET"/>
    <property type="match status" value="1"/>
</dbReference>
<accession>A0A2A9NUZ4</accession>
<evidence type="ECO:0000259" key="10">
    <source>
        <dbReference type="PROSITE" id="PS50867"/>
    </source>
</evidence>
<dbReference type="EMBL" id="KZ301986">
    <property type="protein sequence ID" value="PFH51586.1"/>
    <property type="molecule type" value="Genomic_DNA"/>
</dbReference>
<evidence type="ECO:0000256" key="1">
    <source>
        <dbReference type="ARBA" id="ARBA00004286"/>
    </source>
</evidence>
<gene>
    <name evidence="11" type="ORF">AMATHDRAFT_174894</name>
</gene>
<dbReference type="Proteomes" id="UP000242287">
    <property type="component" value="Unassembled WGS sequence"/>
</dbReference>
<keyword evidence="2" id="KW-0158">Chromosome</keyword>
<dbReference type="PROSITE" id="PS50867">
    <property type="entry name" value="PRE_SET"/>
    <property type="match status" value="1"/>
</dbReference>
<dbReference type="AlphaFoldDB" id="A0A2A9NUZ4"/>
<feature type="compositionally biased region" description="Basic residues" evidence="8">
    <location>
        <begin position="326"/>
        <end position="336"/>
    </location>
</feature>
<sequence length="873" mass="96990">MTTNNSQCSGTKSTSRYHQQQHHHYPQRQRQKLPHHTHRYRLRHQRARETDKITGSVSDSDCQGPSGSASAPLIVDSDEEEERGLEAEFDDANNPDDADNTPLAFEAWWEKGPERELQQDGKEEWPRIVSEEVDLGGESIYQVKWTNMAHPGKKRITWENASIPPEEKLIWDRARKKELLKKAEESLAVQIPPRMDIFLLDTFFRAEAAEEKAMRPEAENWAINLSRMIEKQSTPGTDVGLLSIDEMDKDNGSEGRVQVGVVKSSSRVSVKPWTDRDWSGSRGKSVKSASPSCSKPTSKPQTVLSPRGKARRGRGWARSSQPSTRGKAKAVPKRKREPSPPIPELTPQKTTKKKLVIDLPILLPFRQDRRRIVLSPSCSKSSFCPETTTDDSMSVDMPSPRRLRIGSSVEFNLKDDSGRYKRAMLGLAWSKIAQAAGAARITFSNEIDEEHIPTLPEEFTYIEAGYICSDNVPDRKDLDSSLFVHCDCWKCTVPSECACQGISELVDEQGNKTIAYSSEGLFILNVTPGMLVIECNKYCPCNIWCPNRVSQRPRGVPIDIFKTRDKGWGARPLIDVKKGTVLGMHAGELMQRREAEELEEIEQDYCFDLDGLETPGHGGGEAGQGMYTVAAWRCGNWTRFINHSSTPNIQVYQVIYDTIPELSMPYHYFTATRDISAREELTVDYNPSKPSNTLPFIRAKPRGRPKRSEGSRTSSVVTSANRAGNAGSANSEIGGGSPNKGKNAASSMRMRELGLSYLSKAPGPRKGDKNVLSICCEDDVDDIGVGGSGGRGGQGKDKGMDRTGITRADWFYTPGRGGEPCYAREILDVCCDDVLSVCCEDLVEELEKLEGRKGVQRPNMRGMGGKGPRGGGR</sequence>
<reference evidence="11 12" key="1">
    <citation type="submission" date="2014-02" db="EMBL/GenBank/DDBJ databases">
        <title>Transposable element dynamics among asymbiotic and ectomycorrhizal Amanita fungi.</title>
        <authorList>
            <consortium name="DOE Joint Genome Institute"/>
            <person name="Hess J."/>
            <person name="Skrede I."/>
            <person name="Wolfe B."/>
            <person name="LaButti K."/>
            <person name="Ohm R.A."/>
            <person name="Grigoriev I.V."/>
            <person name="Pringle A."/>
        </authorList>
    </citation>
    <scope>NUCLEOTIDE SEQUENCE [LARGE SCALE GENOMIC DNA]</scope>
    <source>
        <strain evidence="11 12">SKay4041</strain>
    </source>
</reference>
<evidence type="ECO:0008006" key="13">
    <source>
        <dbReference type="Google" id="ProtNLM"/>
    </source>
</evidence>
<evidence type="ECO:0000256" key="7">
    <source>
        <dbReference type="ARBA" id="ARBA00022833"/>
    </source>
</evidence>
<evidence type="ECO:0000256" key="2">
    <source>
        <dbReference type="ARBA" id="ARBA00022454"/>
    </source>
</evidence>
<evidence type="ECO:0000313" key="11">
    <source>
        <dbReference type="EMBL" id="PFH51586.1"/>
    </source>
</evidence>
<feature type="compositionally biased region" description="Acidic residues" evidence="8">
    <location>
        <begin position="76"/>
        <end position="99"/>
    </location>
</feature>
<dbReference type="GO" id="GO:0005694">
    <property type="term" value="C:chromosome"/>
    <property type="evidence" value="ECO:0007669"/>
    <property type="project" value="UniProtKB-SubCell"/>
</dbReference>
<dbReference type="GO" id="GO:0005634">
    <property type="term" value="C:nucleus"/>
    <property type="evidence" value="ECO:0007669"/>
    <property type="project" value="InterPro"/>
</dbReference>
<evidence type="ECO:0000256" key="3">
    <source>
        <dbReference type="ARBA" id="ARBA00022603"/>
    </source>
</evidence>
<comment type="subcellular location">
    <subcellularLocation>
        <location evidence="1">Chromosome</location>
    </subcellularLocation>
</comment>
<name>A0A2A9NUZ4_9AGAR</name>
<dbReference type="GO" id="GO:0042054">
    <property type="term" value="F:histone methyltransferase activity"/>
    <property type="evidence" value="ECO:0007669"/>
    <property type="project" value="InterPro"/>
</dbReference>
<keyword evidence="5" id="KW-0949">S-adenosyl-L-methionine</keyword>
<keyword evidence="4" id="KW-0808">Transferase</keyword>
<feature type="region of interest" description="Disordered" evidence="8">
    <location>
        <begin position="684"/>
        <end position="746"/>
    </location>
</feature>
<feature type="compositionally biased region" description="Polar residues" evidence="8">
    <location>
        <begin position="287"/>
        <end position="304"/>
    </location>
</feature>
<dbReference type="PROSITE" id="PS50280">
    <property type="entry name" value="SET"/>
    <property type="match status" value="1"/>
</dbReference>
<evidence type="ECO:0000256" key="8">
    <source>
        <dbReference type="SAM" id="MobiDB-lite"/>
    </source>
</evidence>
<organism evidence="11 12">
    <name type="scientific">Amanita thiersii Skay4041</name>
    <dbReference type="NCBI Taxonomy" id="703135"/>
    <lineage>
        <taxon>Eukaryota</taxon>
        <taxon>Fungi</taxon>
        <taxon>Dikarya</taxon>
        <taxon>Basidiomycota</taxon>
        <taxon>Agaricomycotina</taxon>
        <taxon>Agaricomycetes</taxon>
        <taxon>Agaricomycetidae</taxon>
        <taxon>Agaricales</taxon>
        <taxon>Pluteineae</taxon>
        <taxon>Amanitaceae</taxon>
        <taxon>Amanita</taxon>
    </lineage>
</organism>
<feature type="region of interest" description="Disordered" evidence="8">
    <location>
        <begin position="851"/>
        <end position="873"/>
    </location>
</feature>
<dbReference type="SUPFAM" id="SSF82199">
    <property type="entry name" value="SET domain"/>
    <property type="match status" value="1"/>
</dbReference>
<feature type="region of interest" description="Disordered" evidence="8">
    <location>
        <begin position="262"/>
        <end position="349"/>
    </location>
</feature>
<dbReference type="Pfam" id="PF05033">
    <property type="entry name" value="Pre-SET"/>
    <property type="match status" value="1"/>
</dbReference>
<keyword evidence="6" id="KW-0479">Metal-binding</keyword>
<feature type="compositionally biased region" description="Polar residues" evidence="8">
    <location>
        <begin position="53"/>
        <end position="69"/>
    </location>
</feature>
<dbReference type="InterPro" id="IPR050973">
    <property type="entry name" value="H3K9_Histone-Lys_N-MTase"/>
</dbReference>
<feature type="compositionally biased region" description="Basic residues" evidence="8">
    <location>
        <begin position="19"/>
        <end position="46"/>
    </location>
</feature>
<feature type="compositionally biased region" description="Gly residues" evidence="8">
    <location>
        <begin position="862"/>
        <end position="873"/>
    </location>
</feature>
<evidence type="ECO:0000256" key="6">
    <source>
        <dbReference type="ARBA" id="ARBA00022723"/>
    </source>
</evidence>
<dbReference type="InterPro" id="IPR046341">
    <property type="entry name" value="SET_dom_sf"/>
</dbReference>
<feature type="compositionally biased region" description="Low complexity" evidence="8">
    <location>
        <begin position="719"/>
        <end position="731"/>
    </location>
</feature>
<proteinExistence type="predicted"/>
<dbReference type="Gene3D" id="2.170.270.10">
    <property type="entry name" value="SET domain"/>
    <property type="match status" value="1"/>
</dbReference>
<dbReference type="GO" id="GO:0008270">
    <property type="term" value="F:zinc ion binding"/>
    <property type="evidence" value="ECO:0007669"/>
    <property type="project" value="InterPro"/>
</dbReference>
<dbReference type="OrthoDB" id="308383at2759"/>
<dbReference type="PANTHER" id="PTHR46223:SF3">
    <property type="entry name" value="HISTONE-LYSINE N-METHYLTRANSFERASE SET-23"/>
    <property type="match status" value="1"/>
</dbReference>
<evidence type="ECO:0000256" key="5">
    <source>
        <dbReference type="ARBA" id="ARBA00022691"/>
    </source>
</evidence>
<evidence type="ECO:0000256" key="4">
    <source>
        <dbReference type="ARBA" id="ARBA00022679"/>
    </source>
</evidence>
<feature type="region of interest" description="Disordered" evidence="8">
    <location>
        <begin position="1"/>
        <end position="101"/>
    </location>
</feature>
<keyword evidence="3" id="KW-0489">Methyltransferase</keyword>
<feature type="domain" description="SET" evidence="9">
    <location>
        <begin position="556"/>
        <end position="686"/>
    </location>
</feature>
<protein>
    <recommendedName>
        <fullName evidence="13">SET domain-containing protein</fullName>
    </recommendedName>
</protein>
<dbReference type="Pfam" id="PF00856">
    <property type="entry name" value="SET"/>
    <property type="match status" value="1"/>
</dbReference>
<feature type="compositionally biased region" description="Low complexity" evidence="8">
    <location>
        <begin position="262"/>
        <end position="271"/>
    </location>
</feature>
<dbReference type="GO" id="GO:0032259">
    <property type="term" value="P:methylation"/>
    <property type="evidence" value="ECO:0007669"/>
    <property type="project" value="UniProtKB-KW"/>
</dbReference>
<keyword evidence="12" id="KW-1185">Reference proteome</keyword>
<dbReference type="STRING" id="703135.A0A2A9NUZ4"/>
<feature type="compositionally biased region" description="Polar residues" evidence="8">
    <location>
        <begin position="1"/>
        <end position="14"/>
    </location>
</feature>
<evidence type="ECO:0000313" key="12">
    <source>
        <dbReference type="Proteomes" id="UP000242287"/>
    </source>
</evidence>
<feature type="domain" description="Pre-SET" evidence="10">
    <location>
        <begin position="484"/>
        <end position="553"/>
    </location>
</feature>
<keyword evidence="7" id="KW-0862">Zinc</keyword>
<dbReference type="PANTHER" id="PTHR46223">
    <property type="entry name" value="HISTONE-LYSINE N-METHYLTRANSFERASE SUV39H"/>
    <property type="match status" value="1"/>
</dbReference>
<dbReference type="InterPro" id="IPR007728">
    <property type="entry name" value="Pre-SET_dom"/>
</dbReference>